<dbReference type="EMBL" id="KV700117">
    <property type="protein sequence ID" value="OCF47174.1"/>
    <property type="molecule type" value="Genomic_DNA"/>
</dbReference>
<sequence>MSDRPLSQSEKSIGSQKYLIENRSMESSVTSAASDPDGRSMYLTNEDLGSDGSSSSSAWRPPGCEDHHSTQEEPDNSGLSGSWSIIVSSNGSS</sequence>
<feature type="compositionally biased region" description="Polar residues" evidence="1">
    <location>
        <begin position="1"/>
        <end position="15"/>
    </location>
</feature>
<dbReference type="GeneID" id="30175321"/>
<accession>A0A1B9HV80</accession>
<organism evidence="2">
    <name type="scientific">Kwoniella pini CBS 10737</name>
    <dbReference type="NCBI Taxonomy" id="1296096"/>
    <lineage>
        <taxon>Eukaryota</taxon>
        <taxon>Fungi</taxon>
        <taxon>Dikarya</taxon>
        <taxon>Basidiomycota</taxon>
        <taxon>Agaricomycotina</taxon>
        <taxon>Tremellomycetes</taxon>
        <taxon>Tremellales</taxon>
        <taxon>Cryptococcaceae</taxon>
        <taxon>Kwoniella</taxon>
    </lineage>
</organism>
<protein>
    <submittedName>
        <fullName evidence="2">Uncharacterized protein</fullName>
    </submittedName>
</protein>
<feature type="region of interest" description="Disordered" evidence="1">
    <location>
        <begin position="1"/>
        <end position="93"/>
    </location>
</feature>
<dbReference type="RefSeq" id="XP_019008393.1">
    <property type="nucleotide sequence ID" value="XM_019158647.1"/>
</dbReference>
<dbReference type="AlphaFoldDB" id="A0A1B9HV80"/>
<keyword evidence="4" id="KW-1185">Reference proteome</keyword>
<reference evidence="3" key="2">
    <citation type="submission" date="2013-07" db="EMBL/GenBank/DDBJ databases">
        <authorList>
            <consortium name="The Broad Institute Genome Sequencing Platform"/>
            <person name="Cuomo C."/>
            <person name="Litvintseva A."/>
            <person name="Chen Y."/>
            <person name="Heitman J."/>
            <person name="Sun S."/>
            <person name="Springer D."/>
            <person name="Dromer F."/>
            <person name="Young S.K."/>
            <person name="Zeng Q."/>
            <person name="Gargeya S."/>
            <person name="Fitzgerald M."/>
            <person name="Abouelleil A."/>
            <person name="Alvarado L."/>
            <person name="Berlin A.M."/>
            <person name="Chapman S.B."/>
            <person name="Dewar J."/>
            <person name="Goldberg J."/>
            <person name="Griggs A."/>
            <person name="Gujja S."/>
            <person name="Hansen M."/>
            <person name="Howarth C."/>
            <person name="Imamovic A."/>
            <person name="Larimer J."/>
            <person name="McCowan C."/>
            <person name="Murphy C."/>
            <person name="Pearson M."/>
            <person name="Priest M."/>
            <person name="Roberts A."/>
            <person name="Saif S."/>
            <person name="Shea T."/>
            <person name="Sykes S."/>
            <person name="Wortman J."/>
            <person name="Nusbaum C."/>
            <person name="Birren B."/>
        </authorList>
    </citation>
    <scope>NUCLEOTIDE SEQUENCE</scope>
    <source>
        <strain evidence="3">CBS 10737</strain>
    </source>
</reference>
<name>A0A1B9HV80_9TREE</name>
<dbReference type="EMBL" id="CP144520">
    <property type="protein sequence ID" value="WWC68038.1"/>
    <property type="molecule type" value="Genomic_DNA"/>
</dbReference>
<evidence type="ECO:0000313" key="4">
    <source>
        <dbReference type="Proteomes" id="UP000094020"/>
    </source>
</evidence>
<dbReference type="Proteomes" id="UP000094020">
    <property type="component" value="Chromosome 2"/>
</dbReference>
<reference evidence="2" key="1">
    <citation type="submission" date="2013-07" db="EMBL/GenBank/DDBJ databases">
        <title>The Genome Sequence of Cryptococcus pinus CBS10737.</title>
        <authorList>
            <consortium name="The Broad Institute Genome Sequencing Platform"/>
            <person name="Cuomo C."/>
            <person name="Litvintseva A."/>
            <person name="Chen Y."/>
            <person name="Heitman J."/>
            <person name="Sun S."/>
            <person name="Springer D."/>
            <person name="Dromer F."/>
            <person name="Young S.K."/>
            <person name="Zeng Q."/>
            <person name="Gargeya S."/>
            <person name="Fitzgerald M."/>
            <person name="Abouelleil A."/>
            <person name="Alvarado L."/>
            <person name="Berlin A.M."/>
            <person name="Chapman S.B."/>
            <person name="Dewar J."/>
            <person name="Goldberg J."/>
            <person name="Griggs A."/>
            <person name="Gujja S."/>
            <person name="Hansen M."/>
            <person name="Howarth C."/>
            <person name="Imamovic A."/>
            <person name="Larimer J."/>
            <person name="McCowan C."/>
            <person name="Murphy C."/>
            <person name="Pearson M."/>
            <person name="Priest M."/>
            <person name="Roberts A."/>
            <person name="Saif S."/>
            <person name="Shea T."/>
            <person name="Sykes S."/>
            <person name="Wortman J."/>
            <person name="Nusbaum C."/>
            <person name="Birren B."/>
        </authorList>
    </citation>
    <scope>NUCLEOTIDE SEQUENCE [LARGE SCALE GENOMIC DNA]</scope>
    <source>
        <strain evidence="2">CBS 10737</strain>
    </source>
</reference>
<reference evidence="3" key="4">
    <citation type="submission" date="2024-02" db="EMBL/GenBank/DDBJ databases">
        <title>Comparative genomics of Cryptococcus and Kwoniella reveals pathogenesis evolution and contrasting modes of karyotype evolution via chromosome fusion or intercentromeric recombination.</title>
        <authorList>
            <person name="Coelho M.A."/>
            <person name="David-Palma M."/>
            <person name="Shea T."/>
            <person name="Bowers K."/>
            <person name="McGinley-Smith S."/>
            <person name="Mohammad A.W."/>
            <person name="Gnirke A."/>
            <person name="Yurkov A.M."/>
            <person name="Nowrousian M."/>
            <person name="Sun S."/>
            <person name="Cuomo C.A."/>
            <person name="Heitman J."/>
        </authorList>
    </citation>
    <scope>NUCLEOTIDE SEQUENCE</scope>
    <source>
        <strain evidence="3">CBS 10737</strain>
    </source>
</reference>
<evidence type="ECO:0000256" key="1">
    <source>
        <dbReference type="SAM" id="MobiDB-lite"/>
    </source>
</evidence>
<proteinExistence type="predicted"/>
<reference evidence="2" key="3">
    <citation type="submission" date="2016-07" db="EMBL/GenBank/DDBJ databases">
        <title>Evolution of pathogenesis and genome organization in the Tremellales.</title>
        <authorList>
            <person name="Cuomo C."/>
            <person name="Litvintseva A."/>
            <person name="Heitman J."/>
            <person name="Chen Y."/>
            <person name="Sun S."/>
            <person name="Springer D."/>
            <person name="Dromer F."/>
            <person name="Young S."/>
            <person name="Zeng Q."/>
            <person name="Chapman S."/>
            <person name="Gujja S."/>
            <person name="Saif S."/>
            <person name="Birren B."/>
        </authorList>
    </citation>
    <scope>NUCLEOTIDE SEQUENCE</scope>
    <source>
        <strain evidence="2">CBS 10737</strain>
    </source>
</reference>
<evidence type="ECO:0000313" key="3">
    <source>
        <dbReference type="EMBL" id="WWC68038.1"/>
    </source>
</evidence>
<evidence type="ECO:0000313" key="2">
    <source>
        <dbReference type="EMBL" id="OCF47174.1"/>
    </source>
</evidence>
<gene>
    <name evidence="2" type="ORF">I206_06952</name>
    <name evidence="3" type="ORF">I206_101957</name>
</gene>
<feature type="compositionally biased region" description="Low complexity" evidence="1">
    <location>
        <begin position="77"/>
        <end position="93"/>
    </location>
</feature>
<dbReference type="KEGG" id="kpin:30175321"/>